<gene>
    <name evidence="1" type="ORF">BDN72DRAFT_831426</name>
</gene>
<reference evidence="1 2" key="1">
    <citation type="journal article" date="2019" name="Nat. Ecol. Evol.">
        <title>Megaphylogeny resolves global patterns of mushroom evolution.</title>
        <authorList>
            <person name="Varga T."/>
            <person name="Krizsan K."/>
            <person name="Foldi C."/>
            <person name="Dima B."/>
            <person name="Sanchez-Garcia M."/>
            <person name="Sanchez-Ramirez S."/>
            <person name="Szollosi G.J."/>
            <person name="Szarkandi J.G."/>
            <person name="Papp V."/>
            <person name="Albert L."/>
            <person name="Andreopoulos W."/>
            <person name="Angelini C."/>
            <person name="Antonin V."/>
            <person name="Barry K.W."/>
            <person name="Bougher N.L."/>
            <person name="Buchanan P."/>
            <person name="Buyck B."/>
            <person name="Bense V."/>
            <person name="Catcheside P."/>
            <person name="Chovatia M."/>
            <person name="Cooper J."/>
            <person name="Damon W."/>
            <person name="Desjardin D."/>
            <person name="Finy P."/>
            <person name="Geml J."/>
            <person name="Haridas S."/>
            <person name="Hughes K."/>
            <person name="Justo A."/>
            <person name="Karasinski D."/>
            <person name="Kautmanova I."/>
            <person name="Kiss B."/>
            <person name="Kocsube S."/>
            <person name="Kotiranta H."/>
            <person name="LaButti K.M."/>
            <person name="Lechner B.E."/>
            <person name="Liimatainen K."/>
            <person name="Lipzen A."/>
            <person name="Lukacs Z."/>
            <person name="Mihaltcheva S."/>
            <person name="Morgado L.N."/>
            <person name="Niskanen T."/>
            <person name="Noordeloos M.E."/>
            <person name="Ohm R.A."/>
            <person name="Ortiz-Santana B."/>
            <person name="Ovrebo C."/>
            <person name="Racz N."/>
            <person name="Riley R."/>
            <person name="Savchenko A."/>
            <person name="Shiryaev A."/>
            <person name="Soop K."/>
            <person name="Spirin V."/>
            <person name="Szebenyi C."/>
            <person name="Tomsovsky M."/>
            <person name="Tulloss R.E."/>
            <person name="Uehling J."/>
            <person name="Grigoriev I.V."/>
            <person name="Vagvolgyi C."/>
            <person name="Papp T."/>
            <person name="Martin F.M."/>
            <person name="Miettinen O."/>
            <person name="Hibbett D.S."/>
            <person name="Nagy L.G."/>
        </authorList>
    </citation>
    <scope>NUCLEOTIDE SEQUENCE [LARGE SCALE GENOMIC DNA]</scope>
    <source>
        <strain evidence="1 2">NL-1719</strain>
    </source>
</reference>
<evidence type="ECO:0000313" key="2">
    <source>
        <dbReference type="Proteomes" id="UP000308600"/>
    </source>
</evidence>
<proteinExistence type="predicted"/>
<keyword evidence="2" id="KW-1185">Reference proteome</keyword>
<sequence>MFSREQYVEMCHAFLSLRSEGSLKNTPRGWRWQEHHSVPGLGFISRSATYLKQPSFKDAILSPDLNLVDLEPEDDESVASVPPVHLVNSQQFVAYSPTFQVPTFYFTLHGANGSPLSLDEIMQCNVFKLGAFEGTERSTFALTIPDSSFPLLSQGDHPVLGTPCWYLHPCQASQAVDELVAEITDESGESKDGLKVQNLASWLETWFMVVGTVINW</sequence>
<dbReference type="Proteomes" id="UP000308600">
    <property type="component" value="Unassembled WGS sequence"/>
</dbReference>
<accession>A0ACD3BCT9</accession>
<organism evidence="1 2">
    <name type="scientific">Pluteus cervinus</name>
    <dbReference type="NCBI Taxonomy" id="181527"/>
    <lineage>
        <taxon>Eukaryota</taxon>
        <taxon>Fungi</taxon>
        <taxon>Dikarya</taxon>
        <taxon>Basidiomycota</taxon>
        <taxon>Agaricomycotina</taxon>
        <taxon>Agaricomycetes</taxon>
        <taxon>Agaricomycetidae</taxon>
        <taxon>Agaricales</taxon>
        <taxon>Pluteineae</taxon>
        <taxon>Pluteaceae</taxon>
        <taxon>Pluteus</taxon>
    </lineage>
</organism>
<name>A0ACD3BCT9_9AGAR</name>
<protein>
    <submittedName>
        <fullName evidence="1">Uncharacterized protein</fullName>
    </submittedName>
</protein>
<evidence type="ECO:0000313" key="1">
    <source>
        <dbReference type="EMBL" id="TFK75985.1"/>
    </source>
</evidence>
<dbReference type="EMBL" id="ML208261">
    <property type="protein sequence ID" value="TFK75985.1"/>
    <property type="molecule type" value="Genomic_DNA"/>
</dbReference>